<keyword evidence="2" id="KW-1185">Reference proteome</keyword>
<proteinExistence type="predicted"/>
<organism evidence="1 2">
    <name type="scientific">Peronosclerospora sorghi</name>
    <dbReference type="NCBI Taxonomy" id="230839"/>
    <lineage>
        <taxon>Eukaryota</taxon>
        <taxon>Sar</taxon>
        <taxon>Stramenopiles</taxon>
        <taxon>Oomycota</taxon>
        <taxon>Peronosporomycetes</taxon>
        <taxon>Peronosporales</taxon>
        <taxon>Peronosporaceae</taxon>
        <taxon>Peronosclerospora</taxon>
    </lineage>
</organism>
<evidence type="ECO:0000313" key="2">
    <source>
        <dbReference type="Proteomes" id="UP001163321"/>
    </source>
</evidence>
<accession>A0ACC0WST6</accession>
<protein>
    <submittedName>
        <fullName evidence="1">Uncharacterized protein</fullName>
    </submittedName>
</protein>
<dbReference type="EMBL" id="CM047580">
    <property type="protein sequence ID" value="KAI9920751.1"/>
    <property type="molecule type" value="Genomic_DNA"/>
</dbReference>
<gene>
    <name evidence="1" type="ORF">PsorP6_002212</name>
</gene>
<dbReference type="Proteomes" id="UP001163321">
    <property type="component" value="Chromosome 1"/>
</dbReference>
<sequence>MQLAQVDILRCLAVLNNARQLPDATLVAAAHHRIKNTDWTREERRSFSYMMALHGAPCILAKRVVVAPDGRATPSMLPFVTEHARDFSSDPIFNHSYFVSRDNVVVELAFVKQRSLAWLAFVEMRAQAL</sequence>
<name>A0ACC0WST6_9STRA</name>
<evidence type="ECO:0000313" key="1">
    <source>
        <dbReference type="EMBL" id="KAI9920751.1"/>
    </source>
</evidence>
<comment type="caution">
    <text evidence="1">The sequence shown here is derived from an EMBL/GenBank/DDBJ whole genome shotgun (WGS) entry which is preliminary data.</text>
</comment>
<reference evidence="1 2" key="1">
    <citation type="journal article" date="2022" name="bioRxiv">
        <title>The genome of the oomycete Peronosclerospora sorghi, a cosmopolitan pathogen of maize and sorghum, is inflated with dispersed pseudogenes.</title>
        <authorList>
            <person name="Fletcher K."/>
            <person name="Martin F."/>
            <person name="Isakeit T."/>
            <person name="Cavanaugh K."/>
            <person name="Magill C."/>
            <person name="Michelmore R."/>
        </authorList>
    </citation>
    <scope>NUCLEOTIDE SEQUENCE [LARGE SCALE GENOMIC DNA]</scope>
    <source>
        <strain evidence="1">P6</strain>
    </source>
</reference>